<accession>A0A8H4R388</accession>
<reference evidence="1 2" key="1">
    <citation type="submission" date="2019-12" db="EMBL/GenBank/DDBJ databases">
        <authorList>
            <person name="Floudas D."/>
            <person name="Bentzer J."/>
            <person name="Ahren D."/>
            <person name="Johansson T."/>
            <person name="Persson P."/>
            <person name="Tunlid A."/>
        </authorList>
    </citation>
    <scope>NUCLEOTIDE SEQUENCE [LARGE SCALE GENOMIC DNA]</scope>
    <source>
        <strain evidence="1 2">CBS 102.39</strain>
    </source>
</reference>
<gene>
    <name evidence="1" type="ORF">D9613_009242</name>
</gene>
<dbReference type="OrthoDB" id="2789562at2759"/>
<sequence length="130" mass="14355">MSQAAFPYTVARSTTVEESGPLLAALLAAANIDELSNGEVEGDPWFSVKNYIKHSGRLDKDTNRTGTGIMFWLYPTGLHGPYHEDQEGQIQQHGTLITIERGTSYDHALQKCIEAFRTEGLAHVHVAKDN</sequence>
<dbReference type="AlphaFoldDB" id="A0A8H4R388"/>
<name>A0A8H4R388_9AGAR</name>
<dbReference type="EMBL" id="JAACJL010000002">
    <property type="protein sequence ID" value="KAF4622639.1"/>
    <property type="molecule type" value="Genomic_DNA"/>
</dbReference>
<organism evidence="1 2">
    <name type="scientific">Agrocybe pediades</name>
    <dbReference type="NCBI Taxonomy" id="84607"/>
    <lineage>
        <taxon>Eukaryota</taxon>
        <taxon>Fungi</taxon>
        <taxon>Dikarya</taxon>
        <taxon>Basidiomycota</taxon>
        <taxon>Agaricomycotina</taxon>
        <taxon>Agaricomycetes</taxon>
        <taxon>Agaricomycetidae</taxon>
        <taxon>Agaricales</taxon>
        <taxon>Agaricineae</taxon>
        <taxon>Strophariaceae</taxon>
        <taxon>Agrocybe</taxon>
    </lineage>
</organism>
<keyword evidence="2" id="KW-1185">Reference proteome</keyword>
<evidence type="ECO:0000313" key="1">
    <source>
        <dbReference type="EMBL" id="KAF4622639.1"/>
    </source>
</evidence>
<protein>
    <submittedName>
        <fullName evidence="1">Uncharacterized protein</fullName>
    </submittedName>
</protein>
<dbReference type="Proteomes" id="UP000521872">
    <property type="component" value="Unassembled WGS sequence"/>
</dbReference>
<comment type="caution">
    <text evidence="1">The sequence shown here is derived from an EMBL/GenBank/DDBJ whole genome shotgun (WGS) entry which is preliminary data.</text>
</comment>
<evidence type="ECO:0000313" key="2">
    <source>
        <dbReference type="Proteomes" id="UP000521872"/>
    </source>
</evidence>
<proteinExistence type="predicted"/>